<reference evidence="8 9" key="1">
    <citation type="journal article" date="2019" name="Science">
        <title>Social genes are selection hotspots in kin groups of a soil microbe.</title>
        <authorList>
            <person name="Wielgoss S."/>
            <person name="Wolfensberger R."/>
            <person name="Sun L."/>
            <person name="Fiegna F."/>
            <person name="Velicer G.J."/>
        </authorList>
    </citation>
    <scope>NUCLEOTIDE SEQUENCE [LARGE SCALE GENOMIC DNA]</scope>
    <source>
        <strain evidence="8 9">MC3.5.9c15</strain>
    </source>
</reference>
<dbReference type="PROSITE" id="PS00107">
    <property type="entry name" value="PROTEIN_KINASE_ATP"/>
    <property type="match status" value="1"/>
</dbReference>
<dbReference type="Proteomes" id="UP000320179">
    <property type="component" value="Chromosome"/>
</dbReference>
<feature type="domain" description="Protein kinase" evidence="7">
    <location>
        <begin position="17"/>
        <end position="290"/>
    </location>
</feature>
<dbReference type="GO" id="GO:0004674">
    <property type="term" value="F:protein serine/threonine kinase activity"/>
    <property type="evidence" value="ECO:0007669"/>
    <property type="project" value="UniProtKB-KW"/>
</dbReference>
<name>A0AAE6FZE7_MYXXA</name>
<dbReference type="SUPFAM" id="SSF56112">
    <property type="entry name" value="Protein kinase-like (PK-like)"/>
    <property type="match status" value="1"/>
</dbReference>
<dbReference type="PANTHER" id="PTHR43289:SF6">
    <property type="entry name" value="SERINE_THREONINE-PROTEIN KINASE NEKL-3"/>
    <property type="match status" value="1"/>
</dbReference>
<accession>A0AAE6FZE7</accession>
<dbReference type="InterPro" id="IPR017441">
    <property type="entry name" value="Protein_kinase_ATP_BS"/>
</dbReference>
<evidence type="ECO:0000256" key="5">
    <source>
        <dbReference type="PROSITE-ProRule" id="PRU10141"/>
    </source>
</evidence>
<keyword evidence="1" id="KW-0808">Transferase</keyword>
<dbReference type="InterPro" id="IPR008266">
    <property type="entry name" value="Tyr_kinase_AS"/>
</dbReference>
<evidence type="ECO:0000256" key="4">
    <source>
        <dbReference type="ARBA" id="ARBA00022840"/>
    </source>
</evidence>
<proteinExistence type="predicted"/>
<feature type="compositionally biased region" description="Pro residues" evidence="6">
    <location>
        <begin position="316"/>
        <end position="332"/>
    </location>
</feature>
<dbReference type="Gene3D" id="1.10.510.10">
    <property type="entry name" value="Transferase(Phosphotransferase) domain 1"/>
    <property type="match status" value="1"/>
</dbReference>
<feature type="binding site" evidence="5">
    <location>
        <position position="49"/>
    </location>
    <ligand>
        <name>ATP</name>
        <dbReference type="ChEBI" id="CHEBI:30616"/>
    </ligand>
</feature>
<gene>
    <name evidence="8" type="ORF">BHS09_14375</name>
</gene>
<organism evidence="8 9">
    <name type="scientific">Myxococcus xanthus</name>
    <dbReference type="NCBI Taxonomy" id="34"/>
    <lineage>
        <taxon>Bacteria</taxon>
        <taxon>Pseudomonadati</taxon>
        <taxon>Myxococcota</taxon>
        <taxon>Myxococcia</taxon>
        <taxon>Myxococcales</taxon>
        <taxon>Cystobacterineae</taxon>
        <taxon>Myxococcaceae</taxon>
        <taxon>Myxococcus</taxon>
    </lineage>
</organism>
<dbReference type="InterPro" id="IPR011009">
    <property type="entry name" value="Kinase-like_dom_sf"/>
</dbReference>
<evidence type="ECO:0000256" key="6">
    <source>
        <dbReference type="SAM" id="MobiDB-lite"/>
    </source>
</evidence>
<sequence>MSQPTPPQKTTRVFGNYEVLSVLGKGGMAEVYRARVLAGPREGWTVALKRLLPALTRDPESVALFAREAQLSKQLHHPNIVTVLDAGALEGIYFIVMELVDGRDLGQILRRCKVRGIPLPLDFAVYLGKVLLEALAYAHSATGPQGERLGIVHCDVSPSNVFISRVGEIKLGDFGVSRVLVDGKLQGGDVLGKPYYLSPESLLGEVSPEADLWAATVVLYELLTLERPFTGTTPDAVFNAIRARQYRPLRELRPDIPEALEAVVARAFAERPEDRFPTAEEFAQALTPHYDERVGTPLAIAAVVRGLFGASDEVPATPPPGGTPPTPGSRAG</sequence>
<dbReference type="Pfam" id="PF00069">
    <property type="entry name" value="Pkinase"/>
    <property type="match status" value="1"/>
</dbReference>
<keyword evidence="3 8" id="KW-0418">Kinase</keyword>
<evidence type="ECO:0000256" key="2">
    <source>
        <dbReference type="ARBA" id="ARBA00022741"/>
    </source>
</evidence>
<keyword evidence="2 5" id="KW-0547">Nucleotide-binding</keyword>
<keyword evidence="4 5" id="KW-0067">ATP-binding</keyword>
<dbReference type="Gene3D" id="3.30.200.20">
    <property type="entry name" value="Phosphorylase Kinase, domain 1"/>
    <property type="match status" value="1"/>
</dbReference>
<dbReference type="GO" id="GO:0005524">
    <property type="term" value="F:ATP binding"/>
    <property type="evidence" value="ECO:0007669"/>
    <property type="project" value="UniProtKB-UniRule"/>
</dbReference>
<dbReference type="RefSeq" id="WP_140798187.1">
    <property type="nucleotide sequence ID" value="NZ_CP017169.1"/>
</dbReference>
<feature type="region of interest" description="Disordered" evidence="6">
    <location>
        <begin position="311"/>
        <end position="332"/>
    </location>
</feature>
<evidence type="ECO:0000256" key="1">
    <source>
        <dbReference type="ARBA" id="ARBA00022679"/>
    </source>
</evidence>
<dbReference type="EMBL" id="CP017174">
    <property type="protein sequence ID" value="QDE68073.1"/>
    <property type="molecule type" value="Genomic_DNA"/>
</dbReference>
<evidence type="ECO:0000256" key="3">
    <source>
        <dbReference type="ARBA" id="ARBA00022777"/>
    </source>
</evidence>
<protein>
    <submittedName>
        <fullName evidence="8">Serine/threonine protein kinase</fullName>
    </submittedName>
</protein>
<evidence type="ECO:0000313" key="8">
    <source>
        <dbReference type="EMBL" id="QDE68073.1"/>
    </source>
</evidence>
<dbReference type="PROSITE" id="PS50011">
    <property type="entry name" value="PROTEIN_KINASE_DOM"/>
    <property type="match status" value="1"/>
</dbReference>
<dbReference type="PANTHER" id="PTHR43289">
    <property type="entry name" value="MITOGEN-ACTIVATED PROTEIN KINASE KINASE KINASE 20-RELATED"/>
    <property type="match status" value="1"/>
</dbReference>
<dbReference type="InterPro" id="IPR000719">
    <property type="entry name" value="Prot_kinase_dom"/>
</dbReference>
<evidence type="ECO:0000259" key="7">
    <source>
        <dbReference type="PROSITE" id="PS50011"/>
    </source>
</evidence>
<dbReference type="PROSITE" id="PS00109">
    <property type="entry name" value="PROTEIN_KINASE_TYR"/>
    <property type="match status" value="1"/>
</dbReference>
<evidence type="ECO:0000313" key="9">
    <source>
        <dbReference type="Proteomes" id="UP000320179"/>
    </source>
</evidence>
<dbReference type="CDD" id="cd14014">
    <property type="entry name" value="STKc_PknB_like"/>
    <property type="match status" value="1"/>
</dbReference>
<dbReference type="AlphaFoldDB" id="A0AAE6FZE7"/>
<keyword evidence="8" id="KW-0723">Serine/threonine-protein kinase</keyword>